<protein>
    <submittedName>
        <fullName evidence="1">Uncharacterized protein</fullName>
    </submittedName>
</protein>
<organism evidence="1 2">
    <name type="scientific">Schizopora paradoxa</name>
    <dbReference type="NCBI Taxonomy" id="27342"/>
    <lineage>
        <taxon>Eukaryota</taxon>
        <taxon>Fungi</taxon>
        <taxon>Dikarya</taxon>
        <taxon>Basidiomycota</taxon>
        <taxon>Agaricomycotina</taxon>
        <taxon>Agaricomycetes</taxon>
        <taxon>Hymenochaetales</taxon>
        <taxon>Schizoporaceae</taxon>
        <taxon>Schizopora</taxon>
    </lineage>
</organism>
<keyword evidence="2" id="KW-1185">Reference proteome</keyword>
<reference evidence="1 2" key="1">
    <citation type="submission" date="2015-04" db="EMBL/GenBank/DDBJ databases">
        <title>Complete genome sequence of Schizopora paradoxa KUC8140, a cosmopolitan wood degrader in East Asia.</title>
        <authorList>
            <consortium name="DOE Joint Genome Institute"/>
            <person name="Min B."/>
            <person name="Park H."/>
            <person name="Jang Y."/>
            <person name="Kim J.-J."/>
            <person name="Kim K.H."/>
            <person name="Pangilinan J."/>
            <person name="Lipzen A."/>
            <person name="Riley R."/>
            <person name="Grigoriev I.V."/>
            <person name="Spatafora J.W."/>
            <person name="Choi I.-G."/>
        </authorList>
    </citation>
    <scope>NUCLEOTIDE SEQUENCE [LARGE SCALE GENOMIC DNA]</scope>
    <source>
        <strain evidence="1 2">KUC8140</strain>
    </source>
</reference>
<dbReference type="InParanoid" id="A0A0H2RJV0"/>
<accession>A0A0H2RJV0</accession>
<gene>
    <name evidence="1" type="ORF">SCHPADRAFT_550686</name>
</gene>
<dbReference type="EMBL" id="KQ086046">
    <property type="protein sequence ID" value="KLO09733.1"/>
    <property type="molecule type" value="Genomic_DNA"/>
</dbReference>
<proteinExistence type="predicted"/>
<evidence type="ECO:0000313" key="2">
    <source>
        <dbReference type="Proteomes" id="UP000053477"/>
    </source>
</evidence>
<dbReference type="Proteomes" id="UP000053477">
    <property type="component" value="Unassembled WGS sequence"/>
</dbReference>
<evidence type="ECO:0000313" key="1">
    <source>
        <dbReference type="EMBL" id="KLO09733.1"/>
    </source>
</evidence>
<sequence length="60" mass="6593">MYQPKQLFSEATKAEDEGDDCEMALTKQNACPTRRVHAKTTRFSNSVTLPPGTFGKSQSG</sequence>
<dbReference type="AlphaFoldDB" id="A0A0H2RJV0"/>
<name>A0A0H2RJV0_9AGAM</name>